<dbReference type="OrthoDB" id="5498854at2"/>
<protein>
    <recommendedName>
        <fullName evidence="3">Methyltransferase family protein</fullName>
    </recommendedName>
</protein>
<dbReference type="AlphaFoldDB" id="A0A4V6NRC4"/>
<dbReference type="RefSeq" id="WP_132877427.1">
    <property type="nucleotide sequence ID" value="NZ_SLXQ01000005.1"/>
</dbReference>
<keyword evidence="2" id="KW-1185">Reference proteome</keyword>
<comment type="caution">
    <text evidence="1">The sequence shown here is derived from an EMBL/GenBank/DDBJ whole genome shotgun (WGS) entry which is preliminary data.</text>
</comment>
<proteinExistence type="predicted"/>
<dbReference type="Gene3D" id="3.40.50.150">
    <property type="entry name" value="Vaccinia Virus protein VP39"/>
    <property type="match status" value="1"/>
</dbReference>
<evidence type="ECO:0008006" key="3">
    <source>
        <dbReference type="Google" id="ProtNLM"/>
    </source>
</evidence>
<dbReference type="EMBL" id="SLXQ01000005">
    <property type="protein sequence ID" value="TCP52966.1"/>
    <property type="molecule type" value="Genomic_DNA"/>
</dbReference>
<gene>
    <name evidence="1" type="ORF">EV191_10527</name>
</gene>
<dbReference type="Proteomes" id="UP000294911">
    <property type="component" value="Unassembled WGS sequence"/>
</dbReference>
<reference evidence="1 2" key="1">
    <citation type="submission" date="2019-03" db="EMBL/GenBank/DDBJ databases">
        <title>Genomic Encyclopedia of Type Strains, Phase IV (KMG-IV): sequencing the most valuable type-strain genomes for metagenomic binning, comparative biology and taxonomic classification.</title>
        <authorList>
            <person name="Goeker M."/>
        </authorList>
    </citation>
    <scope>NUCLEOTIDE SEQUENCE [LARGE SCALE GENOMIC DNA]</scope>
    <source>
        <strain evidence="1 2">DSM 45765</strain>
    </source>
</reference>
<dbReference type="SUPFAM" id="SSF53335">
    <property type="entry name" value="S-adenosyl-L-methionine-dependent methyltransferases"/>
    <property type="match status" value="1"/>
</dbReference>
<sequence length="270" mass="29951">MARTPRLAAGRARALGLPTRGTTNPNRLRRVDRWLTGNRTVLAALRAEPSPLVVDLGYGSSPVTTVELADRLGKIQPAARFLGLELDAERVAAAKSSARPPWLDFRRGGFELAGARPMLLRAFNVLRQYSEEDGARAWATMRDRLAPGGLLVEGTCDELGRRCAWVLLDQSGPKEFTISCRPDDLDQPSDVAERLPKCLIHRNTPGERVHELLSALDTCWAHAANQLPYGPRARWVEAVRLLAERGWPVLGDRRRWRLGELTVSWSSVAP</sequence>
<evidence type="ECO:0000313" key="1">
    <source>
        <dbReference type="EMBL" id="TCP52966.1"/>
    </source>
</evidence>
<evidence type="ECO:0000313" key="2">
    <source>
        <dbReference type="Proteomes" id="UP000294911"/>
    </source>
</evidence>
<organism evidence="1 2">
    <name type="scientific">Tamaricihabitans halophyticus</name>
    <dbReference type="NCBI Taxonomy" id="1262583"/>
    <lineage>
        <taxon>Bacteria</taxon>
        <taxon>Bacillati</taxon>
        <taxon>Actinomycetota</taxon>
        <taxon>Actinomycetes</taxon>
        <taxon>Pseudonocardiales</taxon>
        <taxon>Pseudonocardiaceae</taxon>
        <taxon>Tamaricihabitans</taxon>
    </lineage>
</organism>
<accession>A0A4V6NRC4</accession>
<name>A0A4V6NRC4_9PSEU</name>
<dbReference type="InterPro" id="IPR029063">
    <property type="entry name" value="SAM-dependent_MTases_sf"/>
</dbReference>